<dbReference type="GO" id="GO:0030313">
    <property type="term" value="C:cell envelope"/>
    <property type="evidence" value="ECO:0007669"/>
    <property type="project" value="UniProtKB-SubCell"/>
</dbReference>
<dbReference type="STRING" id="742725.HMPREF9450_01010"/>
<dbReference type="AlphaFoldDB" id="G5H7G7"/>
<dbReference type="RefSeq" id="WP_009133816.1">
    <property type="nucleotide sequence ID" value="NZ_CP102250.1"/>
</dbReference>
<dbReference type="EMBL" id="ADLD01000009">
    <property type="protein sequence ID" value="EHB92806.1"/>
    <property type="molecule type" value="Genomic_DNA"/>
</dbReference>
<proteinExistence type="predicted"/>
<dbReference type="GO" id="GO:0017004">
    <property type="term" value="P:cytochrome complex assembly"/>
    <property type="evidence" value="ECO:0007669"/>
    <property type="project" value="UniProtKB-KW"/>
</dbReference>
<evidence type="ECO:0000259" key="6">
    <source>
        <dbReference type="PROSITE" id="PS51352"/>
    </source>
</evidence>
<evidence type="ECO:0000313" key="7">
    <source>
        <dbReference type="EMBL" id="EHB92806.1"/>
    </source>
</evidence>
<dbReference type="eggNOG" id="COG0526">
    <property type="taxonomic scope" value="Bacteria"/>
</dbReference>
<evidence type="ECO:0000256" key="4">
    <source>
        <dbReference type="ARBA" id="ARBA00023284"/>
    </source>
</evidence>
<dbReference type="PANTHER" id="PTHR42852:SF6">
    <property type="entry name" value="THIOL:DISULFIDE INTERCHANGE PROTEIN DSBE"/>
    <property type="match status" value="1"/>
</dbReference>
<dbReference type="PROSITE" id="PS51352">
    <property type="entry name" value="THIOREDOXIN_2"/>
    <property type="match status" value="1"/>
</dbReference>
<dbReference type="InterPro" id="IPR013766">
    <property type="entry name" value="Thioredoxin_domain"/>
</dbReference>
<dbReference type="Gene3D" id="3.40.30.10">
    <property type="entry name" value="Glutaredoxin"/>
    <property type="match status" value="1"/>
</dbReference>
<keyword evidence="2" id="KW-0201">Cytochrome c-type biogenesis</keyword>
<dbReference type="Pfam" id="PF08534">
    <property type="entry name" value="Redoxin"/>
    <property type="match status" value="1"/>
</dbReference>
<sequence length="182" mass="20279">MRTLLALLLLSASPLLSLGQPKETNTSKIVRLDYPDSMRSLLQNFSGKVVYLDIFASQCQPCRAEITHYPALQDFFTDNDIVCLFASVDSDKAGRDQCVELLNEAGLQGYFVTYFAPEGRTAGQFANELGALFCDTDQAGKIVRISVPRYIIFDRQGKIAECHAKRPSNGEELKKELSGYLR</sequence>
<dbReference type="InterPro" id="IPR013740">
    <property type="entry name" value="Redoxin"/>
</dbReference>
<keyword evidence="4" id="KW-0676">Redox-active center</keyword>
<organism evidence="7 8">
    <name type="scientific">Alistipes indistinctus YIT 12060</name>
    <dbReference type="NCBI Taxonomy" id="742725"/>
    <lineage>
        <taxon>Bacteria</taxon>
        <taxon>Pseudomonadati</taxon>
        <taxon>Bacteroidota</taxon>
        <taxon>Bacteroidia</taxon>
        <taxon>Bacteroidales</taxon>
        <taxon>Rikenellaceae</taxon>
        <taxon>Alistipes</taxon>
    </lineage>
</organism>
<dbReference type="PANTHER" id="PTHR42852">
    <property type="entry name" value="THIOL:DISULFIDE INTERCHANGE PROTEIN DSBE"/>
    <property type="match status" value="1"/>
</dbReference>
<accession>G5H7G7</accession>
<keyword evidence="5" id="KW-0732">Signal</keyword>
<comment type="subcellular location">
    <subcellularLocation>
        <location evidence="1">Cell envelope</location>
    </subcellularLocation>
</comment>
<comment type="caution">
    <text evidence="7">The sequence shown here is derived from an EMBL/GenBank/DDBJ whole genome shotgun (WGS) entry which is preliminary data.</text>
</comment>
<name>G5H7G7_9BACT</name>
<dbReference type="GeneID" id="92815972"/>
<dbReference type="SUPFAM" id="SSF52833">
    <property type="entry name" value="Thioredoxin-like"/>
    <property type="match status" value="1"/>
</dbReference>
<evidence type="ECO:0000256" key="3">
    <source>
        <dbReference type="ARBA" id="ARBA00023157"/>
    </source>
</evidence>
<feature type="chain" id="PRO_5003477909" description="Thioredoxin domain-containing protein" evidence="5">
    <location>
        <begin position="20"/>
        <end position="182"/>
    </location>
</feature>
<keyword evidence="3" id="KW-1015">Disulfide bond</keyword>
<dbReference type="GO" id="GO:0016491">
    <property type="term" value="F:oxidoreductase activity"/>
    <property type="evidence" value="ECO:0007669"/>
    <property type="project" value="InterPro"/>
</dbReference>
<evidence type="ECO:0000256" key="2">
    <source>
        <dbReference type="ARBA" id="ARBA00022748"/>
    </source>
</evidence>
<dbReference type="Proteomes" id="UP000006008">
    <property type="component" value="Unassembled WGS sequence"/>
</dbReference>
<dbReference type="PATRIC" id="fig|742725.3.peg.1068"/>
<protein>
    <recommendedName>
        <fullName evidence="6">Thioredoxin domain-containing protein</fullName>
    </recommendedName>
</protein>
<keyword evidence="8" id="KW-1185">Reference proteome</keyword>
<dbReference type="InterPro" id="IPR050553">
    <property type="entry name" value="Thioredoxin_ResA/DsbE_sf"/>
</dbReference>
<dbReference type="InterPro" id="IPR036249">
    <property type="entry name" value="Thioredoxin-like_sf"/>
</dbReference>
<feature type="domain" description="Thioredoxin" evidence="6">
    <location>
        <begin position="7"/>
        <end position="182"/>
    </location>
</feature>
<reference evidence="7 8" key="1">
    <citation type="submission" date="2011-08" db="EMBL/GenBank/DDBJ databases">
        <title>The Genome Sequence of Alistipes indistinctus YIT 12060.</title>
        <authorList>
            <consortium name="The Broad Institute Genome Sequencing Platform"/>
            <person name="Earl A."/>
            <person name="Ward D."/>
            <person name="Feldgarden M."/>
            <person name="Gevers D."/>
            <person name="Morotomi M."/>
            <person name="Young S.K."/>
            <person name="Zeng Q."/>
            <person name="Gargeya S."/>
            <person name="Fitzgerald M."/>
            <person name="Haas B."/>
            <person name="Abouelleil A."/>
            <person name="Alvarado L."/>
            <person name="Arachchi H.M."/>
            <person name="Berlin A."/>
            <person name="Brown A."/>
            <person name="Chapman S.B."/>
            <person name="Chen Z."/>
            <person name="Dunbar C."/>
            <person name="Freedman E."/>
            <person name="Gearin G."/>
            <person name="Gellesch M."/>
            <person name="Goldberg J."/>
            <person name="Griggs A."/>
            <person name="Gujja S."/>
            <person name="Heiman D."/>
            <person name="Howarth C."/>
            <person name="Larson L."/>
            <person name="Lui A."/>
            <person name="MacDonald P.J.P."/>
            <person name="Montmayeur A."/>
            <person name="Murphy C."/>
            <person name="Neiman D."/>
            <person name="Pearson M."/>
            <person name="Priest M."/>
            <person name="Roberts A."/>
            <person name="Saif S."/>
            <person name="Shea T."/>
            <person name="Shenoy N."/>
            <person name="Sisk P."/>
            <person name="Stolte C."/>
            <person name="Sykes S."/>
            <person name="Wortman J."/>
            <person name="Nusbaum C."/>
            <person name="Birren B."/>
        </authorList>
    </citation>
    <scope>NUCLEOTIDE SEQUENCE [LARGE SCALE GENOMIC DNA]</scope>
    <source>
        <strain evidence="7 8">YIT 12060</strain>
    </source>
</reference>
<feature type="signal peptide" evidence="5">
    <location>
        <begin position="1"/>
        <end position="19"/>
    </location>
</feature>
<evidence type="ECO:0000313" key="8">
    <source>
        <dbReference type="Proteomes" id="UP000006008"/>
    </source>
</evidence>
<evidence type="ECO:0000256" key="1">
    <source>
        <dbReference type="ARBA" id="ARBA00004196"/>
    </source>
</evidence>
<dbReference type="CDD" id="cd02966">
    <property type="entry name" value="TlpA_like_family"/>
    <property type="match status" value="1"/>
</dbReference>
<gene>
    <name evidence="7" type="ORF">HMPREF9450_01010</name>
</gene>
<dbReference type="HOGENOM" id="CLU_1458551_0_0_10"/>
<evidence type="ECO:0000256" key="5">
    <source>
        <dbReference type="SAM" id="SignalP"/>
    </source>
</evidence>
<dbReference type="OrthoDB" id="736810at2"/>